<evidence type="ECO:0000313" key="7">
    <source>
        <dbReference type="EMBL" id="KAE9217593.1"/>
    </source>
</evidence>
<sequence>MLVKRRQFSFSRPLAGRCSASLLLNLRRVLASVVHRRLHRLKRYTTRLTSAGRTLATMCLLSSRCLRPGRLRRCTLWKG</sequence>
<evidence type="ECO:0000313" key="8">
    <source>
        <dbReference type="EMBL" id="KAE9241842.1"/>
    </source>
</evidence>
<comment type="caution">
    <text evidence="5">The sequence shown here is derived from an EMBL/GenBank/DDBJ whole genome shotgun (WGS) entry which is preliminary data.</text>
</comment>
<gene>
    <name evidence="9" type="ORF">PF001_g20029</name>
    <name evidence="6" type="ORF">PF002_g22519</name>
    <name evidence="8" type="ORF">PF004_g6866</name>
    <name evidence="7" type="ORF">PF005_g8605</name>
    <name evidence="5" type="ORF">PF006_g7813</name>
    <name evidence="4" type="ORF">PF007_g21533</name>
    <name evidence="1" type="ORF">PF009_g8557</name>
    <name evidence="3" type="ORF">PF010_g27765</name>
    <name evidence="2" type="ORF">PF011_g27401</name>
</gene>
<dbReference type="EMBL" id="QXGA01000344">
    <property type="protein sequence ID" value="KAE9147503.1"/>
    <property type="molecule type" value="Genomic_DNA"/>
</dbReference>
<dbReference type="Proteomes" id="UP000440367">
    <property type="component" value="Unassembled WGS sequence"/>
</dbReference>
<evidence type="ECO:0000313" key="6">
    <source>
        <dbReference type="EMBL" id="KAE9198188.1"/>
    </source>
</evidence>
<dbReference type="EMBL" id="QXGD01001834">
    <property type="protein sequence ID" value="KAE9198188.1"/>
    <property type="molecule type" value="Genomic_DNA"/>
</dbReference>
<evidence type="ECO:0000313" key="14">
    <source>
        <dbReference type="Proteomes" id="UP000440732"/>
    </source>
</evidence>
<evidence type="ECO:0000313" key="10">
    <source>
        <dbReference type="Proteomes" id="UP000429523"/>
    </source>
</evidence>
<evidence type="ECO:0000313" key="17">
    <source>
        <dbReference type="Proteomes" id="UP000476176"/>
    </source>
</evidence>
<dbReference type="Proteomes" id="UP000488956">
    <property type="component" value="Unassembled WGS sequence"/>
</dbReference>
<dbReference type="Proteomes" id="UP000433483">
    <property type="component" value="Unassembled WGS sequence"/>
</dbReference>
<evidence type="ECO:0000313" key="18">
    <source>
        <dbReference type="Proteomes" id="UP000488956"/>
    </source>
</evidence>
<dbReference type="AlphaFoldDB" id="A0A6A3U7M4"/>
<dbReference type="Proteomes" id="UP000440732">
    <property type="component" value="Unassembled WGS sequence"/>
</dbReference>
<dbReference type="EMBL" id="QXGC01000285">
    <property type="protein sequence ID" value="KAE9241842.1"/>
    <property type="molecule type" value="Genomic_DNA"/>
</dbReference>
<evidence type="ECO:0000313" key="2">
    <source>
        <dbReference type="EMBL" id="KAE8967877.1"/>
    </source>
</evidence>
<dbReference type="EMBL" id="QXGE01001688">
    <property type="protein sequence ID" value="KAE9289453.1"/>
    <property type="molecule type" value="Genomic_DNA"/>
</dbReference>
<dbReference type="OrthoDB" id="10284313at2759"/>
<evidence type="ECO:0000313" key="12">
    <source>
        <dbReference type="Proteomes" id="UP000437068"/>
    </source>
</evidence>
<dbReference type="EMBL" id="QXGB01000369">
    <property type="protein sequence ID" value="KAE9217593.1"/>
    <property type="molecule type" value="Genomic_DNA"/>
</dbReference>
<dbReference type="EMBL" id="QXFW01003967">
    <property type="protein sequence ID" value="KAE8967877.1"/>
    <property type="molecule type" value="Genomic_DNA"/>
</dbReference>
<dbReference type="Proteomes" id="UP000476176">
    <property type="component" value="Unassembled WGS sequence"/>
</dbReference>
<dbReference type="Proteomes" id="UP000441208">
    <property type="component" value="Unassembled WGS sequence"/>
</dbReference>
<dbReference type="EMBL" id="QXFZ01001826">
    <property type="protein sequence ID" value="KAE9084397.1"/>
    <property type="molecule type" value="Genomic_DNA"/>
</dbReference>
<organism evidence="5 14">
    <name type="scientific">Phytophthora fragariae</name>
    <dbReference type="NCBI Taxonomy" id="53985"/>
    <lineage>
        <taxon>Eukaryota</taxon>
        <taxon>Sar</taxon>
        <taxon>Stramenopiles</taxon>
        <taxon>Oomycota</taxon>
        <taxon>Peronosporomycetes</taxon>
        <taxon>Peronosporales</taxon>
        <taxon>Peronosporaceae</taxon>
        <taxon>Phytophthora</taxon>
    </lineage>
</organism>
<protein>
    <submittedName>
        <fullName evidence="5">Uncharacterized protein</fullName>
    </submittedName>
</protein>
<evidence type="ECO:0000313" key="15">
    <source>
        <dbReference type="Proteomes" id="UP000441208"/>
    </source>
</evidence>
<evidence type="ECO:0000313" key="5">
    <source>
        <dbReference type="EMBL" id="KAE9147503.1"/>
    </source>
</evidence>
<accession>A0A6A3U7M4</accession>
<dbReference type="EMBL" id="QXGF01000349">
    <property type="protein sequence ID" value="KAE8941663.1"/>
    <property type="molecule type" value="Genomic_DNA"/>
</dbReference>
<dbReference type="Proteomes" id="UP000429523">
    <property type="component" value="Unassembled WGS sequence"/>
</dbReference>
<evidence type="ECO:0000313" key="11">
    <source>
        <dbReference type="Proteomes" id="UP000433483"/>
    </source>
</evidence>
<proteinExistence type="predicted"/>
<dbReference type="Proteomes" id="UP000437068">
    <property type="component" value="Unassembled WGS sequence"/>
</dbReference>
<dbReference type="EMBL" id="QXFX01003863">
    <property type="protein sequence ID" value="KAE9066687.1"/>
    <property type="molecule type" value="Genomic_DNA"/>
</dbReference>
<evidence type="ECO:0000313" key="4">
    <source>
        <dbReference type="EMBL" id="KAE9084397.1"/>
    </source>
</evidence>
<evidence type="ECO:0000313" key="3">
    <source>
        <dbReference type="EMBL" id="KAE9066687.1"/>
    </source>
</evidence>
<name>A0A6A3U7M4_9STRA</name>
<evidence type="ECO:0000313" key="1">
    <source>
        <dbReference type="EMBL" id="KAE8941663.1"/>
    </source>
</evidence>
<reference evidence="10 11" key="1">
    <citation type="submission" date="2018-08" db="EMBL/GenBank/DDBJ databases">
        <title>Genomic investigation of the strawberry pathogen Phytophthora fragariae indicates pathogenicity is determined by transcriptional variation in three key races.</title>
        <authorList>
            <person name="Adams T.M."/>
            <person name="Armitage A.D."/>
            <person name="Sobczyk M.K."/>
            <person name="Bates H.J."/>
            <person name="Dunwell J.M."/>
            <person name="Nellist C.F."/>
            <person name="Harrison R.J."/>
        </authorList>
    </citation>
    <scope>NUCLEOTIDE SEQUENCE [LARGE SCALE GENOMIC DNA]</scope>
    <source>
        <strain evidence="9 12">A4</strain>
        <strain evidence="6 13">BC-1</strain>
        <strain evidence="8 17">BC-23</strain>
        <strain evidence="7 11">NOV-27</strain>
        <strain evidence="5 14">NOV-5</strain>
        <strain evidence="4 15">NOV-71</strain>
        <strain evidence="1 10">NOV-9</strain>
        <strain evidence="3 18">ONT-3</strain>
        <strain evidence="2 16">SCRP245</strain>
    </source>
</reference>
<evidence type="ECO:0000313" key="9">
    <source>
        <dbReference type="EMBL" id="KAE9289453.1"/>
    </source>
</evidence>
<dbReference type="Proteomes" id="UP000460718">
    <property type="component" value="Unassembled WGS sequence"/>
</dbReference>
<keyword evidence="11" id="KW-1185">Reference proteome</keyword>
<evidence type="ECO:0000313" key="16">
    <source>
        <dbReference type="Proteomes" id="UP000460718"/>
    </source>
</evidence>
<evidence type="ECO:0000313" key="13">
    <source>
        <dbReference type="Proteomes" id="UP000440367"/>
    </source>
</evidence>